<dbReference type="Pfam" id="PF00089">
    <property type="entry name" value="Trypsin"/>
    <property type="match status" value="1"/>
</dbReference>
<dbReference type="InterPro" id="IPR001254">
    <property type="entry name" value="Trypsin_dom"/>
</dbReference>
<evidence type="ECO:0000256" key="1">
    <source>
        <dbReference type="ARBA" id="ARBA00023157"/>
    </source>
</evidence>
<dbReference type="PANTHER" id="PTHR24252">
    <property type="entry name" value="ACROSIN-RELATED"/>
    <property type="match status" value="1"/>
</dbReference>
<name>A0A8C0EPE8_BUBBB</name>
<feature type="domain" description="Peptidase S1" evidence="2">
    <location>
        <begin position="46"/>
        <end position="133"/>
    </location>
</feature>
<accession>A0A8C0EPE8</accession>
<dbReference type="GO" id="GO:0004252">
    <property type="term" value="F:serine-type endopeptidase activity"/>
    <property type="evidence" value="ECO:0007669"/>
    <property type="project" value="InterPro"/>
</dbReference>
<dbReference type="Ensembl" id="ENSBOBT00000006322.1">
    <property type="protein sequence ID" value="ENSBOBP00000006154.1"/>
    <property type="gene ID" value="ENSBOBG00000004074.1"/>
</dbReference>
<protein>
    <recommendedName>
        <fullName evidence="2">Peptidase S1 domain-containing protein</fullName>
    </recommendedName>
</protein>
<dbReference type="PROSITE" id="PS50240">
    <property type="entry name" value="TRYPSIN_DOM"/>
    <property type="match status" value="1"/>
</dbReference>
<sequence>MLIERWAWPRAQDETEGNCLCSACHEAKPRPREGVHPDRAGDLATSCWVSGGCWQREGASPSAASGHATPPEPSLSPLLQGDSGGPLVCKDNDADYFWLVGVTSWGRGCARAKQPGVYTSTQPFYDWILEQMGLTKGTLRVKGLLNPAHAPLTVQKYCCCLSS</sequence>
<dbReference type="InterPro" id="IPR043504">
    <property type="entry name" value="Peptidase_S1_PA_chymotrypsin"/>
</dbReference>
<keyword evidence="4" id="KW-1185">Reference proteome</keyword>
<dbReference type="PANTHER" id="PTHR24252:SF8">
    <property type="entry name" value="ACROSIN"/>
    <property type="match status" value="1"/>
</dbReference>
<dbReference type="SUPFAM" id="SSF50494">
    <property type="entry name" value="Trypsin-like serine proteases"/>
    <property type="match status" value="1"/>
</dbReference>
<evidence type="ECO:0000259" key="2">
    <source>
        <dbReference type="PROSITE" id="PS50240"/>
    </source>
</evidence>
<dbReference type="Proteomes" id="UP000694567">
    <property type="component" value="Unplaced"/>
</dbReference>
<dbReference type="GO" id="GO:0006508">
    <property type="term" value="P:proteolysis"/>
    <property type="evidence" value="ECO:0007669"/>
    <property type="project" value="InterPro"/>
</dbReference>
<dbReference type="Gene3D" id="2.40.10.10">
    <property type="entry name" value="Trypsin-like serine proteases"/>
    <property type="match status" value="1"/>
</dbReference>
<dbReference type="GO" id="GO:0007340">
    <property type="term" value="P:acrosome reaction"/>
    <property type="evidence" value="ECO:0007669"/>
    <property type="project" value="TreeGrafter"/>
</dbReference>
<reference evidence="3" key="2">
    <citation type="submission" date="2025-09" db="UniProtKB">
        <authorList>
            <consortium name="Ensembl"/>
        </authorList>
    </citation>
    <scope>IDENTIFICATION</scope>
</reference>
<evidence type="ECO:0000313" key="4">
    <source>
        <dbReference type="Proteomes" id="UP000694567"/>
    </source>
</evidence>
<proteinExistence type="predicted"/>
<keyword evidence="1" id="KW-1015">Disulfide bond</keyword>
<reference evidence="3" key="1">
    <citation type="submission" date="2025-08" db="UniProtKB">
        <authorList>
            <consortium name="Ensembl"/>
        </authorList>
    </citation>
    <scope>IDENTIFICATION</scope>
</reference>
<dbReference type="InterPro" id="IPR009003">
    <property type="entry name" value="Peptidase_S1_PA"/>
</dbReference>
<organism evidence="3 4">
    <name type="scientific">Bubo bubo</name>
    <name type="common">Eurasian eagle-owl</name>
    <name type="synonym">Strix bubo</name>
    <dbReference type="NCBI Taxonomy" id="30461"/>
    <lineage>
        <taxon>Eukaryota</taxon>
        <taxon>Metazoa</taxon>
        <taxon>Chordata</taxon>
        <taxon>Craniata</taxon>
        <taxon>Vertebrata</taxon>
        <taxon>Euteleostomi</taxon>
        <taxon>Archelosauria</taxon>
        <taxon>Archosauria</taxon>
        <taxon>Dinosauria</taxon>
        <taxon>Saurischia</taxon>
        <taxon>Theropoda</taxon>
        <taxon>Coelurosauria</taxon>
        <taxon>Aves</taxon>
        <taxon>Neognathae</taxon>
        <taxon>Neoaves</taxon>
        <taxon>Telluraves</taxon>
        <taxon>Strigiformes</taxon>
        <taxon>Strigidae</taxon>
        <taxon>Bubo</taxon>
    </lineage>
</organism>
<evidence type="ECO:0000313" key="3">
    <source>
        <dbReference type="Ensembl" id="ENSBOBP00000006154.1"/>
    </source>
</evidence>
<dbReference type="AlphaFoldDB" id="A0A8C0EPE8"/>